<dbReference type="InterPro" id="IPR003661">
    <property type="entry name" value="HisK_dim/P_dom"/>
</dbReference>
<dbReference type="SUPFAM" id="SSF52172">
    <property type="entry name" value="CheY-like"/>
    <property type="match status" value="1"/>
</dbReference>
<evidence type="ECO:0000259" key="16">
    <source>
        <dbReference type="PROSITE" id="PS50113"/>
    </source>
</evidence>
<proteinExistence type="predicted"/>
<dbReference type="InterPro" id="IPR000700">
    <property type="entry name" value="PAS-assoc_C"/>
</dbReference>
<keyword evidence="7 13" id="KW-0812">Transmembrane</keyword>
<keyword evidence="9 13" id="KW-1133">Transmembrane helix</keyword>
<dbReference type="GO" id="GO:0005886">
    <property type="term" value="C:plasma membrane"/>
    <property type="evidence" value="ECO:0007669"/>
    <property type="project" value="UniProtKB-SubCell"/>
</dbReference>
<dbReference type="PRINTS" id="PR00344">
    <property type="entry name" value="BCTRLSENSOR"/>
</dbReference>
<dbReference type="InterPro" id="IPR036890">
    <property type="entry name" value="HATPase_C_sf"/>
</dbReference>
<dbReference type="PANTHER" id="PTHR45339:SF5">
    <property type="entry name" value="HISTIDINE KINASE"/>
    <property type="match status" value="1"/>
</dbReference>
<feature type="transmembrane region" description="Helical" evidence="13">
    <location>
        <begin position="12"/>
        <end position="30"/>
    </location>
</feature>
<dbReference type="InterPro" id="IPR004358">
    <property type="entry name" value="Sig_transdc_His_kin-like_C"/>
</dbReference>
<comment type="subcellular location">
    <subcellularLocation>
        <location evidence="2">Cell membrane</location>
        <topology evidence="2">Multi-pass membrane protein</topology>
    </subcellularLocation>
</comment>
<dbReference type="Proteomes" id="UP000253805">
    <property type="component" value="Unassembled WGS sequence"/>
</dbReference>
<keyword evidence="5 11" id="KW-0597">Phosphoprotein</keyword>
<dbReference type="Gene3D" id="1.10.287.130">
    <property type="match status" value="1"/>
</dbReference>
<evidence type="ECO:0000256" key="8">
    <source>
        <dbReference type="ARBA" id="ARBA00022777"/>
    </source>
</evidence>
<evidence type="ECO:0000313" key="17">
    <source>
        <dbReference type="EMBL" id="RDC43051.1"/>
    </source>
</evidence>
<organism evidence="17 18">
    <name type="scientific">Adlercreutzia equolifaciens subsp. celatus</name>
    <dbReference type="NCBI Taxonomy" id="394340"/>
    <lineage>
        <taxon>Bacteria</taxon>
        <taxon>Bacillati</taxon>
        <taxon>Actinomycetota</taxon>
        <taxon>Coriobacteriia</taxon>
        <taxon>Eggerthellales</taxon>
        <taxon>Eggerthellaceae</taxon>
        <taxon>Adlercreutzia</taxon>
    </lineage>
</organism>
<feature type="transmembrane region" description="Helical" evidence="13">
    <location>
        <begin position="288"/>
        <end position="308"/>
    </location>
</feature>
<dbReference type="Pfam" id="PF00512">
    <property type="entry name" value="HisKA"/>
    <property type="match status" value="1"/>
</dbReference>
<evidence type="ECO:0000256" key="5">
    <source>
        <dbReference type="ARBA" id="ARBA00022553"/>
    </source>
</evidence>
<dbReference type="FunFam" id="3.30.565.10:FF:000006">
    <property type="entry name" value="Sensor histidine kinase WalK"/>
    <property type="match status" value="1"/>
</dbReference>
<dbReference type="SUPFAM" id="SSF47384">
    <property type="entry name" value="Homodimeric domain of signal transducing histidine kinase"/>
    <property type="match status" value="1"/>
</dbReference>
<reference evidence="17 18" key="1">
    <citation type="journal article" date="2018" name="Elife">
        <title>Discovery and characterization of a prevalent human gut bacterial enzyme sufficient for the inactivation of a family of plant toxins.</title>
        <authorList>
            <person name="Koppel N."/>
            <person name="Bisanz J.E."/>
            <person name="Pandelia M.E."/>
            <person name="Turnbaugh P.J."/>
            <person name="Balskus E.P."/>
        </authorList>
    </citation>
    <scope>NUCLEOTIDE SEQUENCE [LARGE SCALE GENOMIC DNA]</scope>
    <source>
        <strain evidence="17 18">OB21 GAM 11</strain>
    </source>
</reference>
<dbReference type="SUPFAM" id="SSF55874">
    <property type="entry name" value="ATPase domain of HSP90 chaperone/DNA topoisomerase II/histidine kinase"/>
    <property type="match status" value="1"/>
</dbReference>
<keyword evidence="10" id="KW-0902">Two-component regulatory system</keyword>
<evidence type="ECO:0000256" key="10">
    <source>
        <dbReference type="ARBA" id="ARBA00023012"/>
    </source>
</evidence>
<dbReference type="Pfam" id="PF02518">
    <property type="entry name" value="HATPase_c"/>
    <property type="match status" value="1"/>
</dbReference>
<keyword evidence="8" id="KW-0418">Kinase</keyword>
<feature type="region of interest" description="Disordered" evidence="12">
    <location>
        <begin position="711"/>
        <end position="734"/>
    </location>
</feature>
<dbReference type="CDD" id="cd17546">
    <property type="entry name" value="REC_hyHK_CKI1_RcsC-like"/>
    <property type="match status" value="1"/>
</dbReference>
<dbReference type="InterPro" id="IPR005467">
    <property type="entry name" value="His_kinase_dom"/>
</dbReference>
<dbReference type="PANTHER" id="PTHR45339">
    <property type="entry name" value="HYBRID SIGNAL TRANSDUCTION HISTIDINE KINASE J"/>
    <property type="match status" value="1"/>
</dbReference>
<evidence type="ECO:0000256" key="3">
    <source>
        <dbReference type="ARBA" id="ARBA00012438"/>
    </source>
</evidence>
<dbReference type="PROSITE" id="PS50113">
    <property type="entry name" value="PAC"/>
    <property type="match status" value="1"/>
</dbReference>
<dbReference type="PROSITE" id="PS50109">
    <property type="entry name" value="HIS_KIN"/>
    <property type="match status" value="1"/>
</dbReference>
<evidence type="ECO:0000256" key="6">
    <source>
        <dbReference type="ARBA" id="ARBA00022679"/>
    </source>
</evidence>
<dbReference type="SMART" id="SM00387">
    <property type="entry name" value="HATPase_c"/>
    <property type="match status" value="1"/>
</dbReference>
<keyword evidence="6" id="KW-0808">Transferase</keyword>
<feature type="domain" description="Histidine kinase" evidence="14">
    <location>
        <begin position="480"/>
        <end position="704"/>
    </location>
</feature>
<evidence type="ECO:0000256" key="7">
    <source>
        <dbReference type="ARBA" id="ARBA00022692"/>
    </source>
</evidence>
<accession>A0A369NZ04</accession>
<dbReference type="InterPro" id="IPR029151">
    <property type="entry name" value="Sensor-like_sf"/>
</dbReference>
<dbReference type="EC" id="2.7.13.3" evidence="3"/>
<dbReference type="GO" id="GO:0000155">
    <property type="term" value="F:phosphorelay sensor kinase activity"/>
    <property type="evidence" value="ECO:0007669"/>
    <property type="project" value="InterPro"/>
</dbReference>
<keyword evidence="4" id="KW-1003">Cell membrane</keyword>
<comment type="catalytic activity">
    <reaction evidence="1">
        <text>ATP + protein L-histidine = ADP + protein N-phospho-L-histidine.</text>
        <dbReference type="EC" id="2.7.13.3"/>
    </reaction>
</comment>
<evidence type="ECO:0000256" key="4">
    <source>
        <dbReference type="ARBA" id="ARBA00022475"/>
    </source>
</evidence>
<evidence type="ECO:0000313" key="18">
    <source>
        <dbReference type="Proteomes" id="UP000253805"/>
    </source>
</evidence>
<dbReference type="SUPFAM" id="SSF103190">
    <property type="entry name" value="Sensory domain-like"/>
    <property type="match status" value="1"/>
</dbReference>
<dbReference type="CDD" id="cd00082">
    <property type="entry name" value="HisKA"/>
    <property type="match status" value="1"/>
</dbReference>
<sequence>MEDEGKKYWLSIAAFVLVFIAVVVTLSTFMQQTSNRIVAQANQYVSDATAQSCVLVSTLMENTQRDIETIAALASESADVTDIVTSEEWLISVEETSPFDTIDFVDVDGMQHSPQHEPVNVSDRSYFKRAMAGESGIEAVFNTRMTHENLVYFFAPVREGADGPVVGLLLAHYSENRLADLLSGDFFGYASQVMLCLPTGEVVAATDSSYVGRNLIQEAQADPSATSGARDLERAFANHETVTYSYKAERGTGSVCIREVPGLGWMMLETFPAAATEQMINEANEGGWNALFVIVVVFVLVIAGIIFYNNRRHRSLTRSMRDREDVQRGVAKLTERLVLMDLDADRFRYMSGPVTPSDPYELEGSYTAMIERLQGLVVGDEAKAEVAKLYDKHTIIDLMPPGSDEIRFEYQMNRGGDVKWEDINLICVQRDAAGMPTRLLYTTQDVTALKQREKQLQLAMEDSYRAAVAANNAKSDFLSRMSHDIRTPMNAIIGMTELARMNEGHPEKVDDCLAKITLSSNHLLALINEVLDLSMIENGRLVLTVGEVDLRALALETETMFSQRCEESGIAFAIEFEGLAHPLVEGDGLRLQQVFMNMLGNAVKFTPAGGSVSLRVVEHASRVEGTSDYEFVFADTGCGMAPEFLAHVFEPFAREHDSRTESVEGTGLGLSIAQSVVSLMGGTIDVESEPGRGTVFTVRVSMRYVERDAKGVLGESDDADDARDASQGDAPAPRGADLSGVRVLLVEDNELNSEIAVALLESLGAAAETAANGQEALDALDASEPGHFDVVLMDIQMPVMNGLEATRRIRESARDDLRALPIVVLSANAFTEDVQESKRAGADDHLSKPISIKDLAATLGGILGRA</sequence>
<dbReference type="Gene3D" id="3.30.450.20">
    <property type="entry name" value="PAS domain"/>
    <property type="match status" value="1"/>
</dbReference>
<dbReference type="InterPro" id="IPR011006">
    <property type="entry name" value="CheY-like_superfamily"/>
</dbReference>
<evidence type="ECO:0000259" key="14">
    <source>
        <dbReference type="PROSITE" id="PS50109"/>
    </source>
</evidence>
<dbReference type="InterPro" id="IPR003594">
    <property type="entry name" value="HATPase_dom"/>
</dbReference>
<dbReference type="InterPro" id="IPR001789">
    <property type="entry name" value="Sig_transdc_resp-reg_receiver"/>
</dbReference>
<evidence type="ECO:0000256" key="2">
    <source>
        <dbReference type="ARBA" id="ARBA00004651"/>
    </source>
</evidence>
<evidence type="ECO:0000256" key="12">
    <source>
        <dbReference type="SAM" id="MobiDB-lite"/>
    </source>
</evidence>
<evidence type="ECO:0000256" key="9">
    <source>
        <dbReference type="ARBA" id="ARBA00022989"/>
    </source>
</evidence>
<feature type="domain" description="Response regulatory" evidence="15">
    <location>
        <begin position="742"/>
        <end position="863"/>
    </location>
</feature>
<evidence type="ECO:0000256" key="11">
    <source>
        <dbReference type="PROSITE-ProRule" id="PRU00169"/>
    </source>
</evidence>
<dbReference type="AlphaFoldDB" id="A0A369NZ04"/>
<protein>
    <recommendedName>
        <fullName evidence="3">histidine kinase</fullName>
        <ecNumber evidence="3">2.7.13.3</ecNumber>
    </recommendedName>
</protein>
<dbReference type="Gene3D" id="3.40.50.2300">
    <property type="match status" value="1"/>
</dbReference>
<keyword evidence="13" id="KW-0472">Membrane</keyword>
<comment type="caution">
    <text evidence="17">The sequence shown here is derived from an EMBL/GenBank/DDBJ whole genome shotgun (WGS) entry which is preliminary data.</text>
</comment>
<feature type="domain" description="PAC" evidence="16">
    <location>
        <begin position="402"/>
        <end position="458"/>
    </location>
</feature>
<evidence type="ECO:0000256" key="1">
    <source>
        <dbReference type="ARBA" id="ARBA00000085"/>
    </source>
</evidence>
<evidence type="ECO:0000259" key="15">
    <source>
        <dbReference type="PROSITE" id="PS50110"/>
    </source>
</evidence>
<name>A0A369NZ04_9ACTN</name>
<dbReference type="Pfam" id="PF00072">
    <property type="entry name" value="Response_reg"/>
    <property type="match status" value="1"/>
</dbReference>
<dbReference type="SMART" id="SM00448">
    <property type="entry name" value="REC"/>
    <property type="match status" value="1"/>
</dbReference>
<gene>
    <name evidence="17" type="ORF">C1850_08810</name>
</gene>
<feature type="modified residue" description="4-aspartylphosphate" evidence="11">
    <location>
        <position position="794"/>
    </location>
</feature>
<dbReference type="SMART" id="SM00388">
    <property type="entry name" value="HisKA"/>
    <property type="match status" value="1"/>
</dbReference>
<dbReference type="EMBL" id="PPUT01000023">
    <property type="protein sequence ID" value="RDC43051.1"/>
    <property type="molecule type" value="Genomic_DNA"/>
</dbReference>
<evidence type="ECO:0000256" key="13">
    <source>
        <dbReference type="SAM" id="Phobius"/>
    </source>
</evidence>
<dbReference type="PROSITE" id="PS50110">
    <property type="entry name" value="RESPONSE_REGULATORY"/>
    <property type="match status" value="1"/>
</dbReference>
<dbReference type="RefSeq" id="WP_114549399.1">
    <property type="nucleotide sequence ID" value="NZ_PPUT01000023.1"/>
</dbReference>
<dbReference type="Gene3D" id="3.30.565.10">
    <property type="entry name" value="Histidine kinase-like ATPase, C-terminal domain"/>
    <property type="match status" value="1"/>
</dbReference>
<dbReference type="InterPro" id="IPR036097">
    <property type="entry name" value="HisK_dim/P_sf"/>
</dbReference>